<reference evidence="2 3" key="1">
    <citation type="submission" date="2019-07" db="EMBL/GenBank/DDBJ databases">
        <title>Whole genome shotgun sequence of Reyranella soli NBRC 108950.</title>
        <authorList>
            <person name="Hosoyama A."/>
            <person name="Uohara A."/>
            <person name="Ohji S."/>
            <person name="Ichikawa N."/>
        </authorList>
    </citation>
    <scope>NUCLEOTIDE SEQUENCE [LARGE SCALE GENOMIC DNA]</scope>
    <source>
        <strain evidence="2 3">NBRC 108950</strain>
    </source>
</reference>
<gene>
    <name evidence="2" type="ORF">RSO01_33410</name>
</gene>
<dbReference type="AlphaFoldDB" id="A0A512NB61"/>
<name>A0A512NB61_9HYPH</name>
<proteinExistence type="predicted"/>
<evidence type="ECO:0000313" key="3">
    <source>
        <dbReference type="Proteomes" id="UP000321058"/>
    </source>
</evidence>
<evidence type="ECO:0000313" key="2">
    <source>
        <dbReference type="EMBL" id="GEP56175.1"/>
    </source>
</evidence>
<feature type="region of interest" description="Disordered" evidence="1">
    <location>
        <begin position="85"/>
        <end position="124"/>
    </location>
</feature>
<keyword evidence="3" id="KW-1185">Reference proteome</keyword>
<sequence length="124" mass="13487">MSNSRAKLLRRRTAQYMSAAAAANISRMPLDCPFHSYDDIIRAADGRPAEPEQLKQLNRFGNKALSPEALFNALETVGRADGGKCGPGAPSHWSGPCAAQERSDAHRVTGVFRWEPDPPANKRG</sequence>
<organism evidence="2 3">
    <name type="scientific">Reyranella soli</name>
    <dbReference type="NCBI Taxonomy" id="1230389"/>
    <lineage>
        <taxon>Bacteria</taxon>
        <taxon>Pseudomonadati</taxon>
        <taxon>Pseudomonadota</taxon>
        <taxon>Alphaproteobacteria</taxon>
        <taxon>Hyphomicrobiales</taxon>
        <taxon>Reyranellaceae</taxon>
        <taxon>Reyranella</taxon>
    </lineage>
</organism>
<accession>A0A512NB61</accession>
<dbReference type="Proteomes" id="UP000321058">
    <property type="component" value="Unassembled WGS sequence"/>
</dbReference>
<dbReference type="EMBL" id="BKAJ01000057">
    <property type="protein sequence ID" value="GEP56175.1"/>
    <property type="molecule type" value="Genomic_DNA"/>
</dbReference>
<comment type="caution">
    <text evidence="2">The sequence shown here is derived from an EMBL/GenBank/DDBJ whole genome shotgun (WGS) entry which is preliminary data.</text>
</comment>
<evidence type="ECO:0000256" key="1">
    <source>
        <dbReference type="SAM" id="MobiDB-lite"/>
    </source>
</evidence>
<protein>
    <submittedName>
        <fullName evidence="2">Uncharacterized protein</fullName>
    </submittedName>
</protein>